<proteinExistence type="predicted"/>
<evidence type="ECO:0000256" key="1">
    <source>
        <dbReference type="SAM" id="MobiDB-lite"/>
    </source>
</evidence>
<accession>A0ABQ8TL50</accession>
<keyword evidence="3" id="KW-1185">Reference proteome</keyword>
<gene>
    <name evidence="2" type="ORF">ANN_13143</name>
</gene>
<dbReference type="EMBL" id="JAJSOF020000009">
    <property type="protein sequence ID" value="KAJ4446447.1"/>
    <property type="molecule type" value="Genomic_DNA"/>
</dbReference>
<name>A0ABQ8TL50_PERAM</name>
<comment type="caution">
    <text evidence="2">The sequence shown here is derived from an EMBL/GenBank/DDBJ whole genome shotgun (WGS) entry which is preliminary data.</text>
</comment>
<feature type="region of interest" description="Disordered" evidence="1">
    <location>
        <begin position="47"/>
        <end position="71"/>
    </location>
</feature>
<feature type="region of interest" description="Disordered" evidence="1">
    <location>
        <begin position="381"/>
        <end position="402"/>
    </location>
</feature>
<organism evidence="2 3">
    <name type="scientific">Periplaneta americana</name>
    <name type="common">American cockroach</name>
    <name type="synonym">Blatta americana</name>
    <dbReference type="NCBI Taxonomy" id="6978"/>
    <lineage>
        <taxon>Eukaryota</taxon>
        <taxon>Metazoa</taxon>
        <taxon>Ecdysozoa</taxon>
        <taxon>Arthropoda</taxon>
        <taxon>Hexapoda</taxon>
        <taxon>Insecta</taxon>
        <taxon>Pterygota</taxon>
        <taxon>Neoptera</taxon>
        <taxon>Polyneoptera</taxon>
        <taxon>Dictyoptera</taxon>
        <taxon>Blattodea</taxon>
        <taxon>Blattoidea</taxon>
        <taxon>Blattidae</taxon>
        <taxon>Blattinae</taxon>
        <taxon>Periplaneta</taxon>
    </lineage>
</organism>
<dbReference type="Proteomes" id="UP001148838">
    <property type="component" value="Unassembled WGS sequence"/>
</dbReference>
<reference evidence="2 3" key="1">
    <citation type="journal article" date="2022" name="Allergy">
        <title>Genome assembly and annotation of Periplaneta americana reveal a comprehensive cockroach allergen profile.</title>
        <authorList>
            <person name="Wang L."/>
            <person name="Xiong Q."/>
            <person name="Saelim N."/>
            <person name="Wang L."/>
            <person name="Nong W."/>
            <person name="Wan A.T."/>
            <person name="Shi M."/>
            <person name="Liu X."/>
            <person name="Cao Q."/>
            <person name="Hui J.H.L."/>
            <person name="Sookrung N."/>
            <person name="Leung T.F."/>
            <person name="Tungtrongchitr A."/>
            <person name="Tsui S.K.W."/>
        </authorList>
    </citation>
    <scope>NUCLEOTIDE SEQUENCE [LARGE SCALE GENOMIC DNA]</scope>
    <source>
        <strain evidence="2">PWHHKU_190912</strain>
    </source>
</reference>
<evidence type="ECO:0000313" key="2">
    <source>
        <dbReference type="EMBL" id="KAJ4446447.1"/>
    </source>
</evidence>
<sequence>MIVKVDSFVIQGKTVELKRDKWKLTTDAVPHQFPGIPKYFNFKPSKRKAPKIKNNQARQQKRKKTEEPKIISQEPNAVSDAVYEADCYKYVLTAKLNQDPAERHFGLIRGLSSDDHPTSIDFLNLHQLQSIYVPVKGVLSSKGNCEDTIDNKLTSFTQQIRNMTRINVEKSRNIEEDIEKQIREKISLTDIEPELTPLDLSFDDSATRSANSIVYYLCSFLNKKRVQQRRVLTEEELDEIGARLEHSSRKSLRRLAQEVDISKTSALMATKFLKLKPYMVTTVHALQPQDPQDSATAHTAANSMDELRSKPNVSRVVSVPYPRLADRLRVTLAAGAPIFTQSKAAAERSARATNALSRLRRSSEAPDALGRPPWICQSMIVGDPAAEPTPIPTRGVAYTSDR</sequence>
<evidence type="ECO:0000313" key="3">
    <source>
        <dbReference type="Proteomes" id="UP001148838"/>
    </source>
</evidence>
<protein>
    <submittedName>
        <fullName evidence="2">Uncharacterized protein</fullName>
    </submittedName>
</protein>